<dbReference type="EMBL" id="JAYGIL010000020">
    <property type="protein sequence ID" value="MEA5404388.1"/>
    <property type="molecule type" value="Genomic_DNA"/>
</dbReference>
<reference evidence="1 2" key="1">
    <citation type="submission" date="2023-12" db="EMBL/GenBank/DDBJ databases">
        <title>Novel species of the genus Arcicella isolated from rivers.</title>
        <authorList>
            <person name="Lu H."/>
        </authorList>
    </citation>
    <scope>NUCLEOTIDE SEQUENCE [LARGE SCALE GENOMIC DNA]</scope>
    <source>
        <strain evidence="1 2">DC2W</strain>
    </source>
</reference>
<sequence length="187" mass="21986">MAQSIKIKQPLHPDLYDAIKNGETWAFEYLEKILYSGHLFELKGDSNTAFDLYHDVIIELYIRVTEGKIEKLNNDNSAMIIAWAKRHLDWKRRDYWKSCGYKDVSRLDSITELFGVVQAEAESILYYQQVITLIDGMPNKCKDLLTDKLINDLEWKKIYQKYPNDNEGSLRVLFSNCLKILRDQLDK</sequence>
<name>A0ABU5S839_9BACT</name>
<organism evidence="1 2">
    <name type="scientific">Arcicella gelida</name>
    <dbReference type="NCBI Taxonomy" id="2984195"/>
    <lineage>
        <taxon>Bacteria</taxon>
        <taxon>Pseudomonadati</taxon>
        <taxon>Bacteroidota</taxon>
        <taxon>Cytophagia</taxon>
        <taxon>Cytophagales</taxon>
        <taxon>Flectobacillaceae</taxon>
        <taxon>Arcicella</taxon>
    </lineage>
</organism>
<evidence type="ECO:0000313" key="2">
    <source>
        <dbReference type="Proteomes" id="UP001303899"/>
    </source>
</evidence>
<accession>A0ABU5S839</accession>
<evidence type="ECO:0000313" key="1">
    <source>
        <dbReference type="EMBL" id="MEA5404388.1"/>
    </source>
</evidence>
<comment type="caution">
    <text evidence="1">The sequence shown here is derived from an EMBL/GenBank/DDBJ whole genome shotgun (WGS) entry which is preliminary data.</text>
</comment>
<protein>
    <submittedName>
        <fullName evidence="1">Uncharacterized protein</fullName>
    </submittedName>
</protein>
<keyword evidence="2" id="KW-1185">Reference proteome</keyword>
<dbReference type="RefSeq" id="WP_323697719.1">
    <property type="nucleotide sequence ID" value="NZ_JAYGIL010000020.1"/>
</dbReference>
<dbReference type="Proteomes" id="UP001303899">
    <property type="component" value="Unassembled WGS sequence"/>
</dbReference>
<gene>
    <name evidence="1" type="ORF">VB776_15755</name>
</gene>
<proteinExistence type="predicted"/>